<dbReference type="PANTHER" id="PTHR45875">
    <property type="entry name" value="METHYLTRANSFERASE N6AMT1"/>
    <property type="match status" value="1"/>
</dbReference>
<evidence type="ECO:0000256" key="11">
    <source>
        <dbReference type="ARBA" id="ARBA00075330"/>
    </source>
</evidence>
<dbReference type="GO" id="GO:0036009">
    <property type="term" value="F:protein-glutamine N-methyltransferase activity"/>
    <property type="evidence" value="ECO:0007669"/>
    <property type="project" value="UniProtKB-ARBA"/>
</dbReference>
<dbReference type="PANTHER" id="PTHR45875:SF1">
    <property type="entry name" value="METHYLTRANSFERASE N6AMT1"/>
    <property type="match status" value="1"/>
</dbReference>
<dbReference type="AlphaFoldDB" id="A0A5N5T522"/>
<dbReference type="GO" id="GO:0032259">
    <property type="term" value="P:methylation"/>
    <property type="evidence" value="ECO:0007669"/>
    <property type="project" value="UniProtKB-KW"/>
</dbReference>
<dbReference type="CDD" id="cd02440">
    <property type="entry name" value="AdoMet_MTases"/>
    <property type="match status" value="1"/>
</dbReference>
<gene>
    <name evidence="18" type="ORF">Anas_11691</name>
</gene>
<dbReference type="Pfam" id="PF05175">
    <property type="entry name" value="MTS"/>
    <property type="match status" value="1"/>
</dbReference>
<dbReference type="InterPro" id="IPR052190">
    <property type="entry name" value="Euk-Arch_PrmC-MTase"/>
</dbReference>
<evidence type="ECO:0000256" key="7">
    <source>
        <dbReference type="ARBA" id="ARBA00048619"/>
    </source>
</evidence>
<protein>
    <recommendedName>
        <fullName evidence="15">Methyltransferase HEMK2</fullName>
    </recommendedName>
    <alternativeName>
        <fullName evidence="14">HemK methyltransferase family member 2</fullName>
    </alternativeName>
    <alternativeName>
        <fullName evidence="12">Lysine N-methyltransferase 9</fullName>
    </alternativeName>
    <alternativeName>
        <fullName evidence="11">Methylarsonite methyltransferase N6AMT1</fullName>
    </alternativeName>
    <alternativeName>
        <fullName evidence="16">Methyltransferase N6AMT1</fullName>
    </alternativeName>
    <alternativeName>
        <fullName evidence="13">Protein N(5)-glutamine methyltransferase</fullName>
    </alternativeName>
</protein>
<dbReference type="EMBL" id="SEYY01011862">
    <property type="protein sequence ID" value="KAB7501058.1"/>
    <property type="molecule type" value="Genomic_DNA"/>
</dbReference>
<keyword evidence="6" id="KW-0539">Nucleus</keyword>
<keyword evidence="5" id="KW-0949">S-adenosyl-L-methionine</keyword>
<dbReference type="SUPFAM" id="SSF53335">
    <property type="entry name" value="S-adenosyl-L-methionine-dependent methyltransferases"/>
    <property type="match status" value="1"/>
</dbReference>
<dbReference type="GO" id="GO:0005634">
    <property type="term" value="C:nucleus"/>
    <property type="evidence" value="ECO:0007669"/>
    <property type="project" value="UniProtKB-SubCell"/>
</dbReference>
<dbReference type="InterPro" id="IPR007848">
    <property type="entry name" value="Small_mtfrase_dom"/>
</dbReference>
<evidence type="ECO:0000313" key="19">
    <source>
        <dbReference type="Proteomes" id="UP000326759"/>
    </source>
</evidence>
<dbReference type="InterPro" id="IPR002052">
    <property type="entry name" value="DNA_methylase_N6_adenine_CS"/>
</dbReference>
<dbReference type="GO" id="GO:0035657">
    <property type="term" value="C:eRF1 methyltransferase complex"/>
    <property type="evidence" value="ECO:0007669"/>
    <property type="project" value="TreeGrafter"/>
</dbReference>
<evidence type="ECO:0000256" key="1">
    <source>
        <dbReference type="ARBA" id="ARBA00004123"/>
    </source>
</evidence>
<comment type="subunit">
    <text evidence="10">Heterodimer; heterodimerization with TRMT112 is required for S-adenosyl-L-methionine-binding.</text>
</comment>
<organism evidence="18 19">
    <name type="scientific">Armadillidium nasatum</name>
    <dbReference type="NCBI Taxonomy" id="96803"/>
    <lineage>
        <taxon>Eukaryota</taxon>
        <taxon>Metazoa</taxon>
        <taxon>Ecdysozoa</taxon>
        <taxon>Arthropoda</taxon>
        <taxon>Crustacea</taxon>
        <taxon>Multicrustacea</taxon>
        <taxon>Malacostraca</taxon>
        <taxon>Eumalacostraca</taxon>
        <taxon>Peracarida</taxon>
        <taxon>Isopoda</taxon>
        <taxon>Oniscidea</taxon>
        <taxon>Crinocheta</taxon>
        <taxon>Armadillidiidae</taxon>
        <taxon>Armadillidium</taxon>
    </lineage>
</organism>
<dbReference type="GO" id="GO:0003676">
    <property type="term" value="F:nucleic acid binding"/>
    <property type="evidence" value="ECO:0007669"/>
    <property type="project" value="InterPro"/>
</dbReference>
<dbReference type="PROSITE" id="PS00092">
    <property type="entry name" value="N6_MTASE"/>
    <property type="match status" value="1"/>
</dbReference>
<evidence type="ECO:0000256" key="3">
    <source>
        <dbReference type="ARBA" id="ARBA00022603"/>
    </source>
</evidence>
<comment type="similarity">
    <text evidence="2">Belongs to the eukaryotic/archaeal PrmC-related family.</text>
</comment>
<sequence length="211" mass="22806">MSEISIKTPSFNHLSAADLDLIYAPSEDTFLLIDALEKDLKEIFKLEPCICLEIGVGSGVVITALGSALGPSSLYFGTDVNEFACKKAEETAHLNGVTLKTFCCNFVDSVPDSVKGSIDVLIFNPPYVVTESDEILSSPLASAWAGGEKGREVIDKLFPSLSSILSPRGVFYLLLEKNNKPKEVSSILEQFGIFKSQAVIDNGHGKKNCRV</sequence>
<evidence type="ECO:0000256" key="13">
    <source>
        <dbReference type="ARBA" id="ARBA00080992"/>
    </source>
</evidence>
<evidence type="ECO:0000256" key="2">
    <source>
        <dbReference type="ARBA" id="ARBA00006149"/>
    </source>
</evidence>
<evidence type="ECO:0000256" key="8">
    <source>
        <dbReference type="ARBA" id="ARBA00050903"/>
    </source>
</evidence>
<dbReference type="OrthoDB" id="406152at2759"/>
<evidence type="ECO:0000256" key="4">
    <source>
        <dbReference type="ARBA" id="ARBA00022679"/>
    </source>
</evidence>
<feature type="domain" description="Methyltransferase small" evidence="17">
    <location>
        <begin position="51"/>
        <end position="132"/>
    </location>
</feature>
<comment type="caution">
    <text evidence="18">The sequence shown here is derived from an EMBL/GenBank/DDBJ whole genome shotgun (WGS) entry which is preliminary data.</text>
</comment>
<keyword evidence="4 18" id="KW-0808">Transferase</keyword>
<reference evidence="18 19" key="1">
    <citation type="journal article" date="2019" name="PLoS Biol.">
        <title>Sex chromosomes control vertical transmission of feminizing Wolbachia symbionts in an isopod.</title>
        <authorList>
            <person name="Becking T."/>
            <person name="Chebbi M.A."/>
            <person name="Giraud I."/>
            <person name="Moumen B."/>
            <person name="Laverre T."/>
            <person name="Caubet Y."/>
            <person name="Peccoud J."/>
            <person name="Gilbert C."/>
            <person name="Cordaux R."/>
        </authorList>
    </citation>
    <scope>NUCLEOTIDE SEQUENCE [LARGE SCALE GENOMIC DNA]</scope>
    <source>
        <strain evidence="18">ANa2</strain>
        <tissue evidence="18">Whole body excluding digestive tract and cuticle</tissue>
    </source>
</reference>
<dbReference type="InterPro" id="IPR029063">
    <property type="entry name" value="SAM-dependent_MTases_sf"/>
</dbReference>
<keyword evidence="19" id="KW-1185">Reference proteome</keyword>
<evidence type="ECO:0000256" key="16">
    <source>
        <dbReference type="ARBA" id="ARBA00093667"/>
    </source>
</evidence>
<evidence type="ECO:0000256" key="15">
    <source>
        <dbReference type="ARBA" id="ARBA00093624"/>
    </source>
</evidence>
<comment type="catalytic activity">
    <reaction evidence="8">
        <text>methylarsonous acid + S-adenosyl-L-methionine = dimethylarsinate + S-adenosyl-L-homocysteine + 2 H(+)</text>
        <dbReference type="Rhea" id="RHEA:11684"/>
        <dbReference type="ChEBI" id="CHEBI:15378"/>
        <dbReference type="ChEBI" id="CHEBI:16223"/>
        <dbReference type="ChEBI" id="CHEBI:17826"/>
        <dbReference type="ChEBI" id="CHEBI:57856"/>
        <dbReference type="ChEBI" id="CHEBI:59789"/>
    </reaction>
</comment>
<evidence type="ECO:0000256" key="6">
    <source>
        <dbReference type="ARBA" id="ARBA00023242"/>
    </source>
</evidence>
<evidence type="ECO:0000313" key="18">
    <source>
        <dbReference type="EMBL" id="KAB7501058.1"/>
    </source>
</evidence>
<dbReference type="Proteomes" id="UP000326759">
    <property type="component" value="Unassembled WGS sequence"/>
</dbReference>
<keyword evidence="3 18" id="KW-0489">Methyltransferase</keyword>
<evidence type="ECO:0000256" key="5">
    <source>
        <dbReference type="ARBA" id="ARBA00022691"/>
    </source>
</evidence>
<comment type="catalytic activity">
    <reaction evidence="7">
        <text>L-lysyl-[histone] + S-adenosyl-L-methionine = N(6)-methyl-L-lysyl-[histone] + S-adenosyl-L-homocysteine + H(+)</text>
        <dbReference type="Rhea" id="RHEA:10024"/>
        <dbReference type="Rhea" id="RHEA-COMP:9845"/>
        <dbReference type="Rhea" id="RHEA-COMP:9846"/>
        <dbReference type="ChEBI" id="CHEBI:15378"/>
        <dbReference type="ChEBI" id="CHEBI:29969"/>
        <dbReference type="ChEBI" id="CHEBI:57856"/>
        <dbReference type="ChEBI" id="CHEBI:59789"/>
        <dbReference type="ChEBI" id="CHEBI:61929"/>
    </reaction>
    <physiologicalReaction direction="left-to-right" evidence="7">
        <dbReference type="Rhea" id="RHEA:10025"/>
    </physiologicalReaction>
</comment>
<comment type="subcellular location">
    <subcellularLocation>
        <location evidence="1">Nucleus</location>
    </subcellularLocation>
</comment>
<dbReference type="NCBIfam" id="TIGR00537">
    <property type="entry name" value="hemK_rel_arch"/>
    <property type="match status" value="1"/>
</dbReference>
<evidence type="ECO:0000256" key="12">
    <source>
        <dbReference type="ARBA" id="ARBA00076540"/>
    </source>
</evidence>
<dbReference type="InterPro" id="IPR004557">
    <property type="entry name" value="PrmC-related"/>
</dbReference>
<evidence type="ECO:0000256" key="10">
    <source>
        <dbReference type="ARBA" id="ARBA00062344"/>
    </source>
</evidence>
<evidence type="ECO:0000259" key="17">
    <source>
        <dbReference type="Pfam" id="PF05175"/>
    </source>
</evidence>
<dbReference type="FunFam" id="3.40.50.150:FF:000077">
    <property type="entry name" value="HemK methyltransferase family member 2"/>
    <property type="match status" value="1"/>
</dbReference>
<accession>A0A5N5T522</accession>
<evidence type="ECO:0000256" key="14">
    <source>
        <dbReference type="ARBA" id="ARBA00083337"/>
    </source>
</evidence>
<name>A0A5N5T522_9CRUS</name>
<proteinExistence type="inferred from homology"/>
<evidence type="ECO:0000256" key="9">
    <source>
        <dbReference type="ARBA" id="ARBA00053180"/>
    </source>
</evidence>
<dbReference type="Gene3D" id="3.40.50.150">
    <property type="entry name" value="Vaccinia Virus protein VP39"/>
    <property type="match status" value="1"/>
</dbReference>
<comment type="function">
    <text evidence="9">Methyltransferase that can methylate proteins and, to a lower extent, arsenic. Catalytic subunit of a heterodimer with TRMT112, which monomethylates 'Lys-12' of histone H4 (H4K12me1), a modification present at the promoters of numerous genes encoding cell cycle regulators. Catalytic subunit of a heterodimer with TRMT112, which catalyzes N5-methylation of Glu residue of proteins with a Gly-Gln-Xaa-Xaa-Xaa-Arg motif. Methylates ETF1 on 'Gln-185'; ETF1 needs to be complexed to ERF3 in its GTP-bound form to be efficiently methylated. May also play a role in the modulation of arsenic-induced toxicity by mediating the conversion of monomethylarsonous acid (3+) into the less toxic dimethylarsonic acid. It however only plays a limited role in arsenic metabolism compared with AS3MT.</text>
</comment>